<gene>
    <name evidence="2" type="ORF">GZH52_13035</name>
</gene>
<dbReference type="EMBL" id="JAAGAA010000012">
    <property type="protein sequence ID" value="NDV13705.1"/>
    <property type="molecule type" value="Genomic_DNA"/>
</dbReference>
<proteinExistence type="predicted"/>
<dbReference type="AlphaFoldDB" id="A0A6B2KTY6"/>
<dbReference type="RefSeq" id="WP_163316922.1">
    <property type="nucleotide sequence ID" value="NZ_JAAGAA010000012.1"/>
</dbReference>
<dbReference type="Proteomes" id="UP000482578">
    <property type="component" value="Unassembled WGS sequence"/>
</dbReference>
<accession>A0A6B2KTY6</accession>
<feature type="signal peptide" evidence="1">
    <location>
        <begin position="1"/>
        <end position="20"/>
    </location>
</feature>
<organism evidence="2 3">
    <name type="scientific">Crenobacter caeni</name>
    <dbReference type="NCBI Taxonomy" id="2705474"/>
    <lineage>
        <taxon>Bacteria</taxon>
        <taxon>Pseudomonadati</taxon>
        <taxon>Pseudomonadota</taxon>
        <taxon>Betaproteobacteria</taxon>
        <taxon>Neisseriales</taxon>
        <taxon>Neisseriaceae</taxon>
        <taxon>Crenobacter</taxon>
    </lineage>
</organism>
<feature type="chain" id="PRO_5025568117" evidence="1">
    <location>
        <begin position="21"/>
        <end position="484"/>
    </location>
</feature>
<keyword evidence="3" id="KW-1185">Reference proteome</keyword>
<name>A0A6B2KTY6_9NEIS</name>
<evidence type="ECO:0000256" key="1">
    <source>
        <dbReference type="SAM" id="SignalP"/>
    </source>
</evidence>
<evidence type="ECO:0000313" key="3">
    <source>
        <dbReference type="Proteomes" id="UP000482578"/>
    </source>
</evidence>
<sequence length="484" mass="50200">MKKAVALALSLALTPLPVFAAPSPAERVAGRTLDAISADGTSLLLRAPGQRLDDAGADLSALLGERLPEELHAILTPARGLAIRHAGQETPLGLPDDSYFAPLTARLSADGRVLAVSAGHGGALKALRVRVGEAPTQLVPDAQARYSGVSGVSDDGRVVAGWLLKDTHSLPKGFVWREGAGLTVLPVPLSLPRAISADGRVLAGTAYIGSPGQLRQASLIGQFAAEDPLGGNAAIADWALVGASDDGRRLAGFVKRADKKLWQGFLWDRDAGFIDTPTPPVFDVARGAPPQADVERAVLANYGLTDADRIGALRRQAWRWADGKAEVLQDQATLAGMSRDGQVFIVRTADGALLQMPGAAGQPLAFPGAQGALEVRAVSSDGRRIWLRDEAGASAMLDNGKAAPASRTAAFAQPAAFSADARTVAGIYLHDPAGVRPALRWQGDRVDARECRFGGASAGLVFLSADGGTLAASQPDGYCVFGGF</sequence>
<keyword evidence="1" id="KW-0732">Signal</keyword>
<reference evidence="2 3" key="1">
    <citation type="submission" date="2020-02" db="EMBL/GenBank/DDBJ databases">
        <authorList>
            <person name="Yang Z."/>
        </authorList>
    </citation>
    <scope>NUCLEOTIDE SEQUENCE [LARGE SCALE GENOMIC DNA]</scope>
    <source>
        <strain evidence="2 3">HX-7-9</strain>
    </source>
</reference>
<protein>
    <submittedName>
        <fullName evidence="2">Uncharacterized protein</fullName>
    </submittedName>
</protein>
<comment type="caution">
    <text evidence="2">The sequence shown here is derived from an EMBL/GenBank/DDBJ whole genome shotgun (WGS) entry which is preliminary data.</text>
</comment>
<evidence type="ECO:0000313" key="2">
    <source>
        <dbReference type="EMBL" id="NDV13705.1"/>
    </source>
</evidence>
<dbReference type="SUPFAM" id="SSF82171">
    <property type="entry name" value="DPP6 N-terminal domain-like"/>
    <property type="match status" value="1"/>
</dbReference>